<keyword evidence="3" id="KW-1185">Reference proteome</keyword>
<dbReference type="InterPro" id="IPR001387">
    <property type="entry name" value="Cro/C1-type_HTH"/>
</dbReference>
<reference evidence="2" key="1">
    <citation type="submission" date="2022-10" db="EMBL/GenBank/DDBJ databases">
        <title>Two novel species of Flavobacterium.</title>
        <authorList>
            <person name="Liu Q."/>
            <person name="Xin Y.-H."/>
        </authorList>
    </citation>
    <scope>NUCLEOTIDE SEQUENCE</scope>
    <source>
        <strain evidence="2">LS1R47</strain>
    </source>
</reference>
<evidence type="ECO:0000313" key="2">
    <source>
        <dbReference type="EMBL" id="MCV9930767.1"/>
    </source>
</evidence>
<gene>
    <name evidence="2" type="ORF">OIU80_00600</name>
</gene>
<organism evidence="2 3">
    <name type="scientific">Flavobacterium frigoritolerans</name>
    <dbReference type="NCBI Taxonomy" id="2987686"/>
    <lineage>
        <taxon>Bacteria</taxon>
        <taxon>Pseudomonadati</taxon>
        <taxon>Bacteroidota</taxon>
        <taxon>Flavobacteriia</taxon>
        <taxon>Flavobacteriales</taxon>
        <taxon>Flavobacteriaceae</taxon>
        <taxon>Flavobacterium</taxon>
    </lineage>
</organism>
<name>A0A9X2ZL96_9FLAO</name>
<dbReference type="Gene3D" id="1.10.260.40">
    <property type="entry name" value="lambda repressor-like DNA-binding domains"/>
    <property type="match status" value="1"/>
</dbReference>
<dbReference type="EMBL" id="JAOZEV010000001">
    <property type="protein sequence ID" value="MCV9930767.1"/>
    <property type="molecule type" value="Genomic_DNA"/>
</dbReference>
<evidence type="ECO:0000313" key="3">
    <source>
        <dbReference type="Proteomes" id="UP001151133"/>
    </source>
</evidence>
<dbReference type="SUPFAM" id="SSF47413">
    <property type="entry name" value="lambda repressor-like DNA-binding domains"/>
    <property type="match status" value="1"/>
</dbReference>
<accession>A0A9X2ZL96</accession>
<protein>
    <submittedName>
        <fullName evidence="2">Helix-turn-helix transcriptional regulator</fullName>
    </submittedName>
</protein>
<sequence>MKEKLLNARLNKGLSQEELAYLIGMTQSNYSRRERGLKKISDYEWIQIAKHLEVKEEDIYELDTPNEDRLNINHSIETESFIIPSFVIELIELLKAKIKKLEDQVKKYED</sequence>
<comment type="caution">
    <text evidence="2">The sequence shown here is derived from an EMBL/GenBank/DDBJ whole genome shotgun (WGS) entry which is preliminary data.</text>
</comment>
<dbReference type="RefSeq" id="WP_264285173.1">
    <property type="nucleotide sequence ID" value="NZ_JAOZEV010000001.1"/>
</dbReference>
<feature type="domain" description="HTH cro/C1-type" evidence="1">
    <location>
        <begin position="5"/>
        <end position="59"/>
    </location>
</feature>
<dbReference type="Pfam" id="PF01381">
    <property type="entry name" value="HTH_3"/>
    <property type="match status" value="1"/>
</dbReference>
<proteinExistence type="predicted"/>
<dbReference type="GO" id="GO:0003677">
    <property type="term" value="F:DNA binding"/>
    <property type="evidence" value="ECO:0007669"/>
    <property type="project" value="InterPro"/>
</dbReference>
<dbReference type="InterPro" id="IPR010982">
    <property type="entry name" value="Lambda_DNA-bd_dom_sf"/>
</dbReference>
<dbReference type="CDD" id="cd00093">
    <property type="entry name" value="HTH_XRE"/>
    <property type="match status" value="1"/>
</dbReference>
<dbReference type="PROSITE" id="PS50943">
    <property type="entry name" value="HTH_CROC1"/>
    <property type="match status" value="1"/>
</dbReference>
<dbReference type="AlphaFoldDB" id="A0A9X2ZL96"/>
<dbReference type="SMART" id="SM00530">
    <property type="entry name" value="HTH_XRE"/>
    <property type="match status" value="1"/>
</dbReference>
<evidence type="ECO:0000259" key="1">
    <source>
        <dbReference type="PROSITE" id="PS50943"/>
    </source>
</evidence>
<dbReference type="Proteomes" id="UP001151133">
    <property type="component" value="Unassembled WGS sequence"/>
</dbReference>